<evidence type="ECO:0000313" key="3">
    <source>
        <dbReference type="EMBL" id="GCC17306.1"/>
    </source>
</evidence>
<gene>
    <name evidence="3" type="ORF">chiPu_0017517</name>
</gene>
<feature type="compositionally biased region" description="Basic and acidic residues" evidence="1">
    <location>
        <begin position="184"/>
        <end position="193"/>
    </location>
</feature>
<keyword evidence="2" id="KW-0812">Transmembrane</keyword>
<feature type="region of interest" description="Disordered" evidence="1">
    <location>
        <begin position="249"/>
        <end position="284"/>
    </location>
</feature>
<feature type="transmembrane region" description="Helical" evidence="2">
    <location>
        <begin position="145"/>
        <end position="166"/>
    </location>
</feature>
<evidence type="ECO:0000313" key="4">
    <source>
        <dbReference type="Proteomes" id="UP000287033"/>
    </source>
</evidence>
<dbReference type="EMBL" id="BEZZ01001305">
    <property type="protein sequence ID" value="GCC17306.1"/>
    <property type="molecule type" value="Genomic_DNA"/>
</dbReference>
<organism evidence="3 4">
    <name type="scientific">Chiloscyllium punctatum</name>
    <name type="common">Brownbanded bambooshark</name>
    <name type="synonym">Hemiscyllium punctatum</name>
    <dbReference type="NCBI Taxonomy" id="137246"/>
    <lineage>
        <taxon>Eukaryota</taxon>
        <taxon>Metazoa</taxon>
        <taxon>Chordata</taxon>
        <taxon>Craniata</taxon>
        <taxon>Vertebrata</taxon>
        <taxon>Chondrichthyes</taxon>
        <taxon>Elasmobranchii</taxon>
        <taxon>Galeomorphii</taxon>
        <taxon>Galeoidea</taxon>
        <taxon>Orectolobiformes</taxon>
        <taxon>Hemiscylliidae</taxon>
        <taxon>Chiloscyllium</taxon>
    </lineage>
</organism>
<feature type="compositionally biased region" description="Polar residues" evidence="1">
    <location>
        <begin position="222"/>
        <end position="232"/>
    </location>
</feature>
<sequence>MARQISNRDLEIRGQDFDQEATEHMRESLTHRLEEEEEEEELGAAHDAQNVCLGDSVTMTFPSCVEESKKPQLRFGFPSEILCDAKKCYKGSYTSKYNDSGCYTIVITEVLDNHSGKYYLEYGQFASILKILYVESPGLSTGARVGLGIGIGAVFIGAGIVGYIVLKRQRRNTNGPSKQIPLRDVSHSSEREALCPTSPDHQDGAAGERAPLGAGAVDETPMSYSNPVTESLREQSALSRSCSVIIRGEAEISDDIPMSKSWPPTQSRKVRPRFSQTQTHSGGR</sequence>
<dbReference type="AlphaFoldDB" id="A0A401RGT5"/>
<keyword evidence="4" id="KW-1185">Reference proteome</keyword>
<keyword evidence="2" id="KW-1133">Transmembrane helix</keyword>
<keyword evidence="2" id="KW-0472">Membrane</keyword>
<reference evidence="3 4" key="1">
    <citation type="journal article" date="2018" name="Nat. Ecol. Evol.">
        <title>Shark genomes provide insights into elasmobranch evolution and the origin of vertebrates.</title>
        <authorList>
            <person name="Hara Y"/>
            <person name="Yamaguchi K"/>
            <person name="Onimaru K"/>
            <person name="Kadota M"/>
            <person name="Koyanagi M"/>
            <person name="Keeley SD"/>
            <person name="Tatsumi K"/>
            <person name="Tanaka K"/>
            <person name="Motone F"/>
            <person name="Kageyama Y"/>
            <person name="Nozu R"/>
            <person name="Adachi N"/>
            <person name="Nishimura O"/>
            <person name="Nakagawa R"/>
            <person name="Tanegashima C"/>
            <person name="Kiyatake I"/>
            <person name="Matsumoto R"/>
            <person name="Murakumo K"/>
            <person name="Nishida K"/>
            <person name="Terakita A"/>
            <person name="Kuratani S"/>
            <person name="Sato K"/>
            <person name="Hyodo S Kuraku.S."/>
        </authorList>
    </citation>
    <scope>NUCLEOTIDE SEQUENCE [LARGE SCALE GENOMIC DNA]</scope>
</reference>
<accession>A0A401RGT5</accession>
<dbReference type="Proteomes" id="UP000287033">
    <property type="component" value="Unassembled WGS sequence"/>
</dbReference>
<feature type="region of interest" description="Disordered" evidence="1">
    <location>
        <begin position="175"/>
        <end position="232"/>
    </location>
</feature>
<feature type="compositionally biased region" description="Basic and acidic residues" evidence="1">
    <location>
        <begin position="1"/>
        <end position="34"/>
    </location>
</feature>
<comment type="caution">
    <text evidence="3">The sequence shown here is derived from an EMBL/GenBank/DDBJ whole genome shotgun (WGS) entry which is preliminary data.</text>
</comment>
<protein>
    <submittedName>
        <fullName evidence="3">Uncharacterized protein</fullName>
    </submittedName>
</protein>
<feature type="region of interest" description="Disordered" evidence="1">
    <location>
        <begin position="1"/>
        <end position="40"/>
    </location>
</feature>
<evidence type="ECO:0000256" key="2">
    <source>
        <dbReference type="SAM" id="Phobius"/>
    </source>
</evidence>
<name>A0A401RGT5_CHIPU</name>
<evidence type="ECO:0000256" key="1">
    <source>
        <dbReference type="SAM" id="MobiDB-lite"/>
    </source>
</evidence>
<feature type="compositionally biased region" description="Polar residues" evidence="1">
    <location>
        <begin position="274"/>
        <end position="284"/>
    </location>
</feature>
<proteinExistence type="predicted"/>